<dbReference type="Gene3D" id="3.40.50.2020">
    <property type="match status" value="1"/>
</dbReference>
<comment type="pathway">
    <text evidence="1 6">Pyrimidine metabolism; UMP biosynthesis via de novo pathway; UMP from orotate: step 1/2.</text>
</comment>
<dbReference type="SUPFAM" id="SSF53271">
    <property type="entry name" value="PRTase-like"/>
    <property type="match status" value="1"/>
</dbReference>
<evidence type="ECO:0000256" key="5">
    <source>
        <dbReference type="ARBA" id="ARBA00022975"/>
    </source>
</evidence>
<dbReference type="NCBIfam" id="TIGR00336">
    <property type="entry name" value="pyrE"/>
    <property type="match status" value="1"/>
</dbReference>
<proteinExistence type="inferred from homology"/>
<comment type="caution">
    <text evidence="8">The sequence shown here is derived from an EMBL/GenBank/DDBJ whole genome shotgun (WGS) entry which is preliminary data.</text>
</comment>
<evidence type="ECO:0000313" key="9">
    <source>
        <dbReference type="Proteomes" id="UP001597114"/>
    </source>
</evidence>
<dbReference type="Proteomes" id="UP001597114">
    <property type="component" value="Unassembled WGS sequence"/>
</dbReference>
<reference evidence="9" key="1">
    <citation type="journal article" date="2019" name="Int. J. Syst. Evol. Microbiol.">
        <title>The Global Catalogue of Microorganisms (GCM) 10K type strain sequencing project: providing services to taxonomists for standard genome sequencing and annotation.</title>
        <authorList>
            <consortium name="The Broad Institute Genomics Platform"/>
            <consortium name="The Broad Institute Genome Sequencing Center for Infectious Disease"/>
            <person name="Wu L."/>
            <person name="Ma J."/>
        </authorList>
    </citation>
    <scope>NUCLEOTIDE SEQUENCE [LARGE SCALE GENOMIC DNA]</scope>
    <source>
        <strain evidence="9">CCM 7043</strain>
    </source>
</reference>
<comment type="function">
    <text evidence="6">Catalyzes the transfer of a ribosyl phosphate group from 5-phosphoribose 1-diphosphate to orotate, leading to the formation of orotidine monophosphate (OMP).</text>
</comment>
<feature type="binding site" evidence="6">
    <location>
        <position position="88"/>
    </location>
    <ligand>
        <name>5-phospho-alpha-D-ribose 1-diphosphate</name>
        <dbReference type="ChEBI" id="CHEBI:58017"/>
        <note>ligand shared between dimeric partners</note>
    </ligand>
</feature>
<comment type="cofactor">
    <cofactor evidence="6">
        <name>Mg(2+)</name>
        <dbReference type="ChEBI" id="CHEBI:18420"/>
    </cofactor>
</comment>
<evidence type="ECO:0000256" key="6">
    <source>
        <dbReference type="HAMAP-Rule" id="MF_01208"/>
    </source>
</evidence>
<dbReference type="PANTHER" id="PTHR19278:SF9">
    <property type="entry name" value="URIDINE 5'-MONOPHOSPHATE SYNTHASE"/>
    <property type="match status" value="1"/>
</dbReference>
<keyword evidence="5 6" id="KW-0665">Pyrimidine biosynthesis</keyword>
<comment type="similarity">
    <text evidence="6">Belongs to the purine/pyrimidine phosphoribosyltransferase family. PyrE subfamily.</text>
</comment>
<dbReference type="GO" id="GO:0004588">
    <property type="term" value="F:orotate phosphoribosyltransferase activity"/>
    <property type="evidence" value="ECO:0007669"/>
    <property type="project" value="UniProtKB-EC"/>
</dbReference>
<feature type="binding site" evidence="6">
    <location>
        <position position="92"/>
    </location>
    <ligand>
        <name>5-phospho-alpha-D-ribose 1-diphosphate</name>
        <dbReference type="ChEBI" id="CHEBI:58017"/>
        <note>ligand shared between dimeric partners</note>
    </ligand>
</feature>
<comment type="caution">
    <text evidence="6">Lacks conserved residue(s) required for the propagation of feature annotation.</text>
</comment>
<evidence type="ECO:0000256" key="1">
    <source>
        <dbReference type="ARBA" id="ARBA00004889"/>
    </source>
</evidence>
<protein>
    <recommendedName>
        <fullName evidence="2 6">Orotate phosphoribosyltransferase</fullName>
        <shortName evidence="6">OPRT</shortName>
        <shortName evidence="6">OPRTase</shortName>
        <ecNumber evidence="2 6">2.4.2.10</ecNumber>
    </recommendedName>
</protein>
<dbReference type="Pfam" id="PF00156">
    <property type="entry name" value="Pribosyltran"/>
    <property type="match status" value="1"/>
</dbReference>
<dbReference type="InterPro" id="IPR023031">
    <property type="entry name" value="OPRT"/>
</dbReference>
<comment type="catalytic activity">
    <reaction evidence="6">
        <text>orotidine 5'-phosphate + diphosphate = orotate + 5-phospho-alpha-D-ribose 1-diphosphate</text>
        <dbReference type="Rhea" id="RHEA:10380"/>
        <dbReference type="ChEBI" id="CHEBI:30839"/>
        <dbReference type="ChEBI" id="CHEBI:33019"/>
        <dbReference type="ChEBI" id="CHEBI:57538"/>
        <dbReference type="ChEBI" id="CHEBI:58017"/>
        <dbReference type="EC" id="2.4.2.10"/>
    </reaction>
</comment>
<keyword evidence="6" id="KW-0460">Magnesium</keyword>
<gene>
    <name evidence="6 8" type="primary">pyrE</name>
    <name evidence="8" type="ORF">ACFSJD_14430</name>
</gene>
<keyword evidence="4 6" id="KW-0808">Transferase</keyword>
<feature type="domain" description="Phosphoribosyltransferase" evidence="7">
    <location>
        <begin position="55"/>
        <end position="152"/>
    </location>
</feature>
<dbReference type="InterPro" id="IPR029057">
    <property type="entry name" value="PRTase-like"/>
</dbReference>
<feature type="binding site" evidence="6">
    <location>
        <position position="118"/>
    </location>
    <ligand>
        <name>orotate</name>
        <dbReference type="ChEBI" id="CHEBI:30839"/>
    </ligand>
</feature>
<comment type="subunit">
    <text evidence="6">Homodimer.</text>
</comment>
<dbReference type="EC" id="2.4.2.10" evidence="2 6"/>
<sequence>MEKYELAAALYDVSHLTGRFVLRSGRTTSEYFDKYRFESDPALLGAIAERAAGEMPPGVDVLAGLELGGVPIATALSLRSGFPVVFVRKQAKTYGTSKLAEGVDIAGRNVLVVEDVITSGGQVALSTLELRKLGAVVTDVLCVVDREEGGVERLAEHGLKLHALFTAAELKVAAALRTLPH</sequence>
<organism evidence="8 9">
    <name type="scientific">Pseudonocardia yunnanensis</name>
    <dbReference type="NCBI Taxonomy" id="58107"/>
    <lineage>
        <taxon>Bacteria</taxon>
        <taxon>Bacillati</taxon>
        <taxon>Actinomycetota</taxon>
        <taxon>Actinomycetes</taxon>
        <taxon>Pseudonocardiales</taxon>
        <taxon>Pseudonocardiaceae</taxon>
        <taxon>Pseudonocardia</taxon>
    </lineage>
</organism>
<dbReference type="CDD" id="cd06223">
    <property type="entry name" value="PRTases_typeI"/>
    <property type="match status" value="1"/>
</dbReference>
<dbReference type="InterPro" id="IPR004467">
    <property type="entry name" value="Or_phspho_trans_dom"/>
</dbReference>
<evidence type="ECO:0000313" key="8">
    <source>
        <dbReference type="EMBL" id="MFD1518693.1"/>
    </source>
</evidence>
<dbReference type="RefSeq" id="WP_344726354.1">
    <property type="nucleotide sequence ID" value="NZ_BAAAUS010000037.1"/>
</dbReference>
<feature type="binding site" description="in other chain" evidence="6">
    <location>
        <position position="89"/>
    </location>
    <ligand>
        <name>5-phospho-alpha-D-ribose 1-diphosphate</name>
        <dbReference type="ChEBI" id="CHEBI:58017"/>
        <note>ligand shared between dimeric partners</note>
    </ligand>
</feature>
<evidence type="ECO:0000256" key="2">
    <source>
        <dbReference type="ARBA" id="ARBA00011971"/>
    </source>
</evidence>
<evidence type="ECO:0000256" key="3">
    <source>
        <dbReference type="ARBA" id="ARBA00022676"/>
    </source>
</evidence>
<feature type="binding site" evidence="6">
    <location>
        <position position="146"/>
    </location>
    <ligand>
        <name>orotate</name>
        <dbReference type="ChEBI" id="CHEBI:30839"/>
    </ligand>
</feature>
<name>A0ABW4ESQ6_9PSEU</name>
<feature type="binding site" description="in other chain" evidence="6">
    <location>
        <position position="23"/>
    </location>
    <ligand>
        <name>5-phospho-alpha-D-ribose 1-diphosphate</name>
        <dbReference type="ChEBI" id="CHEBI:58017"/>
        <note>ligand shared between dimeric partners</note>
    </ligand>
</feature>
<evidence type="ECO:0000256" key="4">
    <source>
        <dbReference type="ARBA" id="ARBA00022679"/>
    </source>
</evidence>
<feature type="binding site" description="in other chain" evidence="6">
    <location>
        <begin position="114"/>
        <end position="122"/>
    </location>
    <ligand>
        <name>5-phospho-alpha-D-ribose 1-diphosphate</name>
        <dbReference type="ChEBI" id="CHEBI:58017"/>
        <note>ligand shared between dimeric partners</note>
    </ligand>
</feature>
<keyword evidence="9" id="KW-1185">Reference proteome</keyword>
<dbReference type="PANTHER" id="PTHR19278">
    <property type="entry name" value="OROTATE PHOSPHORIBOSYLTRANSFERASE"/>
    <property type="match status" value="1"/>
</dbReference>
<evidence type="ECO:0000259" key="7">
    <source>
        <dbReference type="Pfam" id="PF00156"/>
    </source>
</evidence>
<keyword evidence="3 6" id="KW-0328">Glycosyltransferase</keyword>
<accession>A0ABW4ESQ6</accession>
<dbReference type="HAMAP" id="MF_01208">
    <property type="entry name" value="PyrE"/>
    <property type="match status" value="1"/>
</dbReference>
<dbReference type="EMBL" id="JBHUCO010000014">
    <property type="protein sequence ID" value="MFD1518693.1"/>
    <property type="molecule type" value="Genomic_DNA"/>
</dbReference>
<dbReference type="InterPro" id="IPR000836">
    <property type="entry name" value="PRTase_dom"/>
</dbReference>